<dbReference type="RefSeq" id="WP_379753990.1">
    <property type="nucleotide sequence ID" value="NZ_JBHSYB010000012.1"/>
</dbReference>
<reference evidence="5" key="1">
    <citation type="journal article" date="2019" name="Int. J. Syst. Evol. Microbiol.">
        <title>The Global Catalogue of Microorganisms (GCM) 10K type strain sequencing project: providing services to taxonomists for standard genome sequencing and annotation.</title>
        <authorList>
            <consortium name="The Broad Institute Genomics Platform"/>
            <consortium name="The Broad Institute Genome Sequencing Center for Infectious Disease"/>
            <person name="Wu L."/>
            <person name="Ma J."/>
        </authorList>
    </citation>
    <scope>NUCLEOTIDE SEQUENCE [LARGE SCALE GENOMIC DNA]</scope>
    <source>
        <strain evidence="5">CECT 7649</strain>
    </source>
</reference>
<organism evidence="4 5">
    <name type="scientific">Flavobacterium myungsuense</name>
    <dbReference type="NCBI Taxonomy" id="651823"/>
    <lineage>
        <taxon>Bacteria</taxon>
        <taxon>Pseudomonadati</taxon>
        <taxon>Bacteroidota</taxon>
        <taxon>Flavobacteriia</taxon>
        <taxon>Flavobacteriales</taxon>
        <taxon>Flavobacteriaceae</taxon>
        <taxon>Flavobacterium</taxon>
    </lineage>
</organism>
<keyword evidence="2" id="KW-1133">Transmembrane helix</keyword>
<gene>
    <name evidence="4" type="ORF">ACFQ0S_03645</name>
</gene>
<evidence type="ECO:0000259" key="3">
    <source>
        <dbReference type="Pfam" id="PF04572"/>
    </source>
</evidence>
<feature type="transmembrane region" description="Helical" evidence="2">
    <location>
        <begin position="209"/>
        <end position="230"/>
    </location>
</feature>
<keyword evidence="5" id="KW-1185">Reference proteome</keyword>
<dbReference type="PANTHER" id="PTHR32385">
    <property type="entry name" value="MANNOSYL PHOSPHORYLINOSITOL CERAMIDE SYNTHASE"/>
    <property type="match status" value="1"/>
</dbReference>
<name>A0ABW3J0G3_9FLAO</name>
<accession>A0ABW3J0G3</accession>
<dbReference type="Pfam" id="PF04488">
    <property type="entry name" value="Gly_transf_sug"/>
    <property type="match status" value="1"/>
</dbReference>
<keyword evidence="2" id="KW-0812">Transmembrane</keyword>
<evidence type="ECO:0000256" key="2">
    <source>
        <dbReference type="SAM" id="Phobius"/>
    </source>
</evidence>
<keyword evidence="1" id="KW-0808">Transferase</keyword>
<dbReference type="SUPFAM" id="SSF53448">
    <property type="entry name" value="Nucleotide-diphospho-sugar transferases"/>
    <property type="match status" value="1"/>
</dbReference>
<dbReference type="Gene3D" id="3.90.550.20">
    <property type="match status" value="1"/>
</dbReference>
<dbReference type="InterPro" id="IPR007577">
    <property type="entry name" value="GlycoTrfase_DXD_sugar-bd_CS"/>
</dbReference>
<dbReference type="Pfam" id="PF04572">
    <property type="entry name" value="Gb3_synth"/>
    <property type="match status" value="1"/>
</dbReference>
<comment type="caution">
    <text evidence="4">The sequence shown here is derived from an EMBL/GenBank/DDBJ whole genome shotgun (WGS) entry which is preliminary data.</text>
</comment>
<keyword evidence="2" id="KW-0472">Membrane</keyword>
<dbReference type="InterPro" id="IPR029044">
    <property type="entry name" value="Nucleotide-diphossugar_trans"/>
</dbReference>
<dbReference type="EMBL" id="JBHTIZ010000011">
    <property type="protein sequence ID" value="MFD0983564.1"/>
    <property type="molecule type" value="Genomic_DNA"/>
</dbReference>
<protein>
    <submittedName>
        <fullName evidence="4">Glycosyltransferase</fullName>
    </submittedName>
</protein>
<dbReference type="InterPro" id="IPR007652">
    <property type="entry name" value="A1-4-GlycosylTfrase_dom"/>
</dbReference>
<sequence length="249" mass="30091">MIPKVIHYCWFGPNPKSQLTLDCIVSWKKFCPDFEIIEWNEENSKVYSNKFYKDSLRKKKYAFIADYIRAKVLFEHGGIYMDTDMLLLKPINQLLYYDFFISNEVQGRVAFGMFGVIEKHRFLKHMLDYYNQTEFNVFSPPIITHTFSPMINEKTVLENEVIFPPEYFYALTYENKDNDFTLYVGENSVAVHLWDHSWKKSQEVTIMQLIKNCLTVIFDYVFFGYSYIYFRRYFKEFSRKIYHVLKSRL</sequence>
<dbReference type="InterPro" id="IPR051706">
    <property type="entry name" value="Glycosyltransferase_domain"/>
</dbReference>
<evidence type="ECO:0000313" key="4">
    <source>
        <dbReference type="EMBL" id="MFD0983564.1"/>
    </source>
</evidence>
<evidence type="ECO:0000313" key="5">
    <source>
        <dbReference type="Proteomes" id="UP001597051"/>
    </source>
</evidence>
<proteinExistence type="predicted"/>
<dbReference type="Proteomes" id="UP001597051">
    <property type="component" value="Unassembled WGS sequence"/>
</dbReference>
<dbReference type="PANTHER" id="PTHR32385:SF15">
    <property type="entry name" value="INOSITOL PHOSPHOCERAMIDE MANNOSYLTRANSFERASE 1"/>
    <property type="match status" value="1"/>
</dbReference>
<feature type="domain" description="Alpha 1,4-glycosyltransferase" evidence="3">
    <location>
        <begin position="121"/>
        <end position="202"/>
    </location>
</feature>
<evidence type="ECO:0000256" key="1">
    <source>
        <dbReference type="ARBA" id="ARBA00022679"/>
    </source>
</evidence>